<evidence type="ECO:0000256" key="2">
    <source>
        <dbReference type="ARBA" id="ARBA00023054"/>
    </source>
</evidence>
<dbReference type="OrthoDB" id="5752864at2"/>
<feature type="coiled-coil region" evidence="3">
    <location>
        <begin position="179"/>
        <end position="245"/>
    </location>
</feature>
<evidence type="ECO:0000313" key="6">
    <source>
        <dbReference type="Proteomes" id="UP000202259"/>
    </source>
</evidence>
<organism evidence="5 6">
    <name type="scientific">Cognaticolwellia beringensis</name>
    <dbReference type="NCBI Taxonomy" id="1967665"/>
    <lineage>
        <taxon>Bacteria</taxon>
        <taxon>Pseudomonadati</taxon>
        <taxon>Pseudomonadota</taxon>
        <taxon>Gammaproteobacteria</taxon>
        <taxon>Alteromonadales</taxon>
        <taxon>Colwelliaceae</taxon>
        <taxon>Cognaticolwellia</taxon>
    </lineage>
</organism>
<dbReference type="Gene3D" id="2.40.30.170">
    <property type="match status" value="1"/>
</dbReference>
<keyword evidence="4" id="KW-1133">Transmembrane helix</keyword>
<protein>
    <submittedName>
        <fullName evidence="5">Efflux transporter periplasmic adaptor subunit</fullName>
    </submittedName>
</protein>
<dbReference type="EMBL" id="CP020465">
    <property type="protein sequence ID" value="ASP46943.1"/>
    <property type="molecule type" value="Genomic_DNA"/>
</dbReference>
<proteinExistence type="predicted"/>
<gene>
    <name evidence="5" type="ORF">B5D82_03590</name>
</gene>
<sequence>MSIKDTSEQDIQIKKTTSPKKRWITIILTTIIIACVIWQVAPSASRWSKAEQTISLDRVRLATITQGDFIRDISVLGRVVAAVSPTVYSPADGTITLMIEAGNEVKQGQILAMLESPELNSRLFQQQTTLESLQSSFARQKIQAKKQRLIDQKAVDLANVKLVTANREKRRADLGYEKSAISQIDYEKAQDELEQANLQHKHAVQDAALNIESLDFDSQSLDLDIRRQKLLVKELQRQVDGLNIASPVNGIVGNLSTNNKTFLSKNQAILTIVDLSQFEVEIEIPESYADDLAIGMDVNIQFEQHPFRARLVTISPEILNNQVTGRVRFINEIPKKLRQNQRLNTQIILEYKENILQVQRGQFLESSGGRFAFRVNNGLAEKTAITTGARSLSHVEILQGLTLGDQIIISGTDTFNAAEQVLLSD</sequence>
<dbReference type="PANTHER" id="PTHR32347">
    <property type="entry name" value="EFFLUX SYSTEM COMPONENT YKNX-RELATED"/>
    <property type="match status" value="1"/>
</dbReference>
<dbReference type="PANTHER" id="PTHR32347:SF14">
    <property type="entry name" value="EFFLUX SYSTEM COMPONENT YKNX-RELATED"/>
    <property type="match status" value="1"/>
</dbReference>
<dbReference type="RefSeq" id="WP_081149308.1">
    <property type="nucleotide sequence ID" value="NZ_CP020465.1"/>
</dbReference>
<reference evidence="5 6" key="1">
    <citation type="submission" date="2017-08" db="EMBL/GenBank/DDBJ databases">
        <title>Complete genome of Colwellia sp. NB097-1, a psychrophile bacterium ioslated from Bering Sea.</title>
        <authorList>
            <person name="Chen X."/>
        </authorList>
    </citation>
    <scope>NUCLEOTIDE SEQUENCE [LARGE SCALE GENOMIC DNA]</scope>
    <source>
        <strain evidence="5 6">NB097-1</strain>
    </source>
</reference>
<comment type="subcellular location">
    <subcellularLocation>
        <location evidence="1">Cell envelope</location>
    </subcellularLocation>
</comment>
<evidence type="ECO:0000256" key="4">
    <source>
        <dbReference type="SAM" id="Phobius"/>
    </source>
</evidence>
<dbReference type="Proteomes" id="UP000202259">
    <property type="component" value="Chromosome"/>
</dbReference>
<dbReference type="Gene3D" id="2.40.50.100">
    <property type="match status" value="1"/>
</dbReference>
<dbReference type="Gene3D" id="1.10.287.470">
    <property type="entry name" value="Helix hairpin bin"/>
    <property type="match status" value="1"/>
</dbReference>
<evidence type="ECO:0000256" key="3">
    <source>
        <dbReference type="SAM" id="Coils"/>
    </source>
</evidence>
<feature type="transmembrane region" description="Helical" evidence="4">
    <location>
        <begin position="23"/>
        <end position="41"/>
    </location>
</feature>
<keyword evidence="2 3" id="KW-0175">Coiled coil</keyword>
<dbReference type="InterPro" id="IPR050465">
    <property type="entry name" value="UPF0194_transport"/>
</dbReference>
<keyword evidence="4" id="KW-0472">Membrane</keyword>
<evidence type="ECO:0000256" key="1">
    <source>
        <dbReference type="ARBA" id="ARBA00004196"/>
    </source>
</evidence>
<evidence type="ECO:0000313" key="5">
    <source>
        <dbReference type="EMBL" id="ASP46943.1"/>
    </source>
</evidence>
<name>A0A222G5S3_9GAMM</name>
<dbReference type="KEGG" id="cber:B5D82_03590"/>
<accession>A0A222G5S3</accession>
<dbReference type="PROSITE" id="PS51257">
    <property type="entry name" value="PROKAR_LIPOPROTEIN"/>
    <property type="match status" value="1"/>
</dbReference>
<dbReference type="Gene3D" id="2.40.420.20">
    <property type="match status" value="1"/>
</dbReference>
<keyword evidence="6" id="KW-1185">Reference proteome</keyword>
<dbReference type="AlphaFoldDB" id="A0A222G5S3"/>
<dbReference type="SUPFAM" id="SSF111369">
    <property type="entry name" value="HlyD-like secretion proteins"/>
    <property type="match status" value="1"/>
</dbReference>
<keyword evidence="4" id="KW-0812">Transmembrane</keyword>
<dbReference type="GO" id="GO:0030313">
    <property type="term" value="C:cell envelope"/>
    <property type="evidence" value="ECO:0007669"/>
    <property type="project" value="UniProtKB-SubCell"/>
</dbReference>